<keyword evidence="10" id="KW-1185">Reference proteome</keyword>
<gene>
    <name evidence="9" type="ORF">FOMPIDRAFT_1115471</name>
</gene>
<dbReference type="InterPro" id="IPR038069">
    <property type="entry name" value="Pelota/DOM34_N"/>
</dbReference>
<evidence type="ECO:0000256" key="2">
    <source>
        <dbReference type="ARBA" id="ARBA00004496"/>
    </source>
</evidence>
<dbReference type="Pfam" id="PF03464">
    <property type="entry name" value="eRF1_2"/>
    <property type="match status" value="1"/>
</dbReference>
<dbReference type="InParanoid" id="S8G023"/>
<dbReference type="SUPFAM" id="SSF159065">
    <property type="entry name" value="Dom34/Pelota N-terminal domain-like"/>
    <property type="match status" value="1"/>
</dbReference>
<dbReference type="GO" id="GO:0070651">
    <property type="term" value="P:nonfunctional rRNA decay"/>
    <property type="evidence" value="ECO:0007669"/>
    <property type="project" value="TreeGrafter"/>
</dbReference>
<dbReference type="InterPro" id="IPR005140">
    <property type="entry name" value="eRF1_Pelota-like_N"/>
</dbReference>
<dbReference type="GO" id="GO:0071025">
    <property type="term" value="P:RNA surveillance"/>
    <property type="evidence" value="ECO:0007669"/>
    <property type="project" value="InterPro"/>
</dbReference>
<proteinExistence type="inferred from homology"/>
<keyword evidence="5 6" id="KW-0479">Metal-binding</keyword>
<dbReference type="InterPro" id="IPR029064">
    <property type="entry name" value="Ribosomal_eL30-like_sf"/>
</dbReference>
<dbReference type="AlphaFoldDB" id="S8G023"/>
<evidence type="ECO:0000256" key="3">
    <source>
        <dbReference type="ARBA" id="ARBA00009504"/>
    </source>
</evidence>
<feature type="domain" description="eRF1/Pelota-like N-terminal" evidence="8">
    <location>
        <begin position="1"/>
        <end position="147"/>
    </location>
</feature>
<evidence type="ECO:0000313" key="10">
    <source>
        <dbReference type="Proteomes" id="UP000015241"/>
    </source>
</evidence>
<dbReference type="Pfam" id="PF26356">
    <property type="entry name" value="Pelota_N"/>
    <property type="match status" value="1"/>
</dbReference>
<organism evidence="9 10">
    <name type="scientific">Fomitopsis schrenkii</name>
    <name type="common">Brown rot fungus</name>
    <dbReference type="NCBI Taxonomy" id="2126942"/>
    <lineage>
        <taxon>Eukaryota</taxon>
        <taxon>Fungi</taxon>
        <taxon>Dikarya</taxon>
        <taxon>Basidiomycota</taxon>
        <taxon>Agaricomycotina</taxon>
        <taxon>Agaricomycetes</taxon>
        <taxon>Polyporales</taxon>
        <taxon>Fomitopsis</taxon>
    </lineage>
</organism>
<dbReference type="HOGENOM" id="CLU_023334_3_1_1"/>
<keyword evidence="4 6" id="KW-0963">Cytoplasm</keyword>
<dbReference type="PANTHER" id="PTHR10853:SF0">
    <property type="entry name" value="PROTEIN PELOTA HOMOLOG"/>
    <property type="match status" value="1"/>
</dbReference>
<evidence type="ECO:0000256" key="7">
    <source>
        <dbReference type="SAM" id="MobiDB-lite"/>
    </source>
</evidence>
<feature type="compositionally biased region" description="Basic and acidic residues" evidence="7">
    <location>
        <begin position="399"/>
        <end position="412"/>
    </location>
</feature>
<comment type="subcellular location">
    <subcellularLocation>
        <location evidence="2 6">Cytoplasm</location>
    </subcellularLocation>
</comment>
<dbReference type="InterPro" id="IPR004405">
    <property type="entry name" value="TF_pelota"/>
</dbReference>
<dbReference type="NCBIfam" id="TIGR00111">
    <property type="entry name" value="pelota"/>
    <property type="match status" value="1"/>
</dbReference>
<evidence type="ECO:0000256" key="4">
    <source>
        <dbReference type="ARBA" id="ARBA00022490"/>
    </source>
</evidence>
<protein>
    <recommendedName>
        <fullName evidence="6">Protein DOM34 homolog</fullName>
    </recommendedName>
</protein>
<comment type="cofactor">
    <cofactor evidence="1 6">
        <name>a divalent metal cation</name>
        <dbReference type="ChEBI" id="CHEBI:60240"/>
    </cofactor>
</comment>
<evidence type="ECO:0000256" key="1">
    <source>
        <dbReference type="ARBA" id="ARBA00001968"/>
    </source>
</evidence>
<reference evidence="9 10" key="1">
    <citation type="journal article" date="2012" name="Science">
        <title>The Paleozoic origin of enzymatic lignin decomposition reconstructed from 31 fungal genomes.</title>
        <authorList>
            <person name="Floudas D."/>
            <person name="Binder M."/>
            <person name="Riley R."/>
            <person name="Barry K."/>
            <person name="Blanchette R.A."/>
            <person name="Henrissat B."/>
            <person name="Martinez A.T."/>
            <person name="Otillar R."/>
            <person name="Spatafora J.W."/>
            <person name="Yadav J.S."/>
            <person name="Aerts A."/>
            <person name="Benoit I."/>
            <person name="Boyd A."/>
            <person name="Carlson A."/>
            <person name="Copeland A."/>
            <person name="Coutinho P.M."/>
            <person name="de Vries R.P."/>
            <person name="Ferreira P."/>
            <person name="Findley K."/>
            <person name="Foster B."/>
            <person name="Gaskell J."/>
            <person name="Glotzer D."/>
            <person name="Gorecki P."/>
            <person name="Heitman J."/>
            <person name="Hesse C."/>
            <person name="Hori C."/>
            <person name="Igarashi K."/>
            <person name="Jurgens J.A."/>
            <person name="Kallen N."/>
            <person name="Kersten P."/>
            <person name="Kohler A."/>
            <person name="Kuees U."/>
            <person name="Kumar T.K.A."/>
            <person name="Kuo A."/>
            <person name="LaButti K."/>
            <person name="Larrondo L.F."/>
            <person name="Lindquist E."/>
            <person name="Ling A."/>
            <person name="Lombard V."/>
            <person name="Lucas S."/>
            <person name="Lundell T."/>
            <person name="Martin R."/>
            <person name="McLaughlin D.J."/>
            <person name="Morgenstern I."/>
            <person name="Morin E."/>
            <person name="Murat C."/>
            <person name="Nagy L.G."/>
            <person name="Nolan M."/>
            <person name="Ohm R.A."/>
            <person name="Patyshakuliyeva A."/>
            <person name="Rokas A."/>
            <person name="Ruiz-Duenas F.J."/>
            <person name="Sabat G."/>
            <person name="Salamov A."/>
            <person name="Samejima M."/>
            <person name="Schmutz J."/>
            <person name="Slot J.C."/>
            <person name="St John F."/>
            <person name="Stenlid J."/>
            <person name="Sun H."/>
            <person name="Sun S."/>
            <person name="Syed K."/>
            <person name="Tsang A."/>
            <person name="Wiebenga A."/>
            <person name="Young D."/>
            <person name="Pisabarro A."/>
            <person name="Eastwood D.C."/>
            <person name="Martin F."/>
            <person name="Cullen D."/>
            <person name="Grigoriev I.V."/>
            <person name="Hibbett D.S."/>
        </authorList>
    </citation>
    <scope>NUCLEOTIDE SEQUENCE</scope>
    <source>
        <strain evidence="10">FP-58527</strain>
    </source>
</reference>
<dbReference type="GO" id="GO:0070966">
    <property type="term" value="P:nuclear-transcribed mRNA catabolic process, no-go decay"/>
    <property type="evidence" value="ECO:0007669"/>
    <property type="project" value="InterPro"/>
</dbReference>
<dbReference type="EMBL" id="KE504129">
    <property type="protein sequence ID" value="EPT03720.1"/>
    <property type="molecule type" value="Genomic_DNA"/>
</dbReference>
<evidence type="ECO:0000313" key="9">
    <source>
        <dbReference type="EMBL" id="EPT03720.1"/>
    </source>
</evidence>
<sequence length="420" mass="46284">MKLVGKHMDKDGSGHVTLRPEDNEDMWHLYNLIAQGDRVRAPAIRRVQNVSATGSTESHRVRLNLTLAVARVTWSPSTASSNDPSNAEAGQPTAALQVTGQVAVENPHVKMGAFHTLDIEANRDVRIEKDEGGWDSIALGRVRESCVPGRGAEVAAVVCGEGTAIFCLLSEHMTVILQRLEVPIARKIATGTSAHEKGLAKFYSSLYSSFLRHIPYSNPSLRAIVIASPGWVRDAVFDYIMAEASRTGNKALLGARNKFLKVHVNSPHVHSLVEVLKSPEIVSQLKETKFAREGLMLDKFFKMLGTDEMRAWYGPDHVSLAADRGAIGTLLISDELFRASDPELRKKYVRLVEDARQRGGEVLIFSSMHESGQQLNQLTGIAAILTYPLDIEVVEAEEREAKEEEERRKAEENGEVEASS</sequence>
<evidence type="ECO:0000259" key="8">
    <source>
        <dbReference type="SMART" id="SM01194"/>
    </source>
</evidence>
<dbReference type="SUPFAM" id="SSF55315">
    <property type="entry name" value="L30e-like"/>
    <property type="match status" value="1"/>
</dbReference>
<dbReference type="Gene3D" id="3.30.420.60">
    <property type="entry name" value="eRF1 domain 2"/>
    <property type="match status" value="1"/>
</dbReference>
<dbReference type="Proteomes" id="UP000015241">
    <property type="component" value="Unassembled WGS sequence"/>
</dbReference>
<dbReference type="InterPro" id="IPR005142">
    <property type="entry name" value="eRF1_3"/>
</dbReference>
<comment type="similarity">
    <text evidence="3 6">Belongs to the eukaryotic release factor 1 family. Pelota subfamily.</text>
</comment>
<dbReference type="InterPro" id="IPR058547">
    <property type="entry name" value="Pelota_N"/>
</dbReference>
<dbReference type="Gene3D" id="2.30.30.870">
    <property type="entry name" value="Pelota, domain A"/>
    <property type="match status" value="1"/>
</dbReference>
<dbReference type="FunFam" id="3.30.1330.30:FF:000008">
    <property type="entry name" value="Protein pelota homolog"/>
    <property type="match status" value="1"/>
</dbReference>
<dbReference type="InterPro" id="IPR042226">
    <property type="entry name" value="eFR1_2_sf"/>
</dbReference>
<dbReference type="OrthoDB" id="10249111at2759"/>
<dbReference type="STRING" id="743788.S8G023"/>
<name>S8G023_FOMSC</name>
<dbReference type="eggNOG" id="KOG2869">
    <property type="taxonomic scope" value="Eukaryota"/>
</dbReference>
<comment type="function">
    <text evidence="6">Component of the Dom34-Hbs1 complex, a complex that recognizes stalled ribosomes and triggers the No-Go Decay (NGD) pathway (PubMed:20890290). In the Dom34-Hbs1 complex, dom34 recognizes ribosomes stalled at the 3' end of an mRNA and engages stalled ribosomes by destabilizing mRNA in the mRNA channel. Following ribosome-binding, the Dom34-Hbs1 complex promotes the disassembly of stalled ribosomes, followed by degradation of damaged mRNAs as part of the NGD pathway.</text>
</comment>
<dbReference type="InterPro" id="IPR005141">
    <property type="entry name" value="eRF1_2"/>
</dbReference>
<evidence type="ECO:0000256" key="6">
    <source>
        <dbReference type="RuleBase" id="RU362019"/>
    </source>
</evidence>
<dbReference type="GO" id="GO:0046872">
    <property type="term" value="F:metal ion binding"/>
    <property type="evidence" value="ECO:0007669"/>
    <property type="project" value="UniProtKB-KW"/>
</dbReference>
<dbReference type="Gene3D" id="3.30.1330.30">
    <property type="match status" value="1"/>
</dbReference>
<dbReference type="PANTHER" id="PTHR10853">
    <property type="entry name" value="PELOTA"/>
    <property type="match status" value="1"/>
</dbReference>
<feature type="region of interest" description="Disordered" evidence="7">
    <location>
        <begin position="1"/>
        <end position="20"/>
    </location>
</feature>
<dbReference type="FunFam" id="2.30.30.870:FF:000001">
    <property type="entry name" value="Protein pelota homolog"/>
    <property type="match status" value="1"/>
</dbReference>
<dbReference type="FunCoup" id="S8G023">
    <property type="interactions" value="470"/>
</dbReference>
<feature type="region of interest" description="Disordered" evidence="7">
    <location>
        <begin position="397"/>
        <end position="420"/>
    </location>
</feature>
<dbReference type="GO" id="GO:0032790">
    <property type="term" value="P:ribosome disassembly"/>
    <property type="evidence" value="ECO:0007669"/>
    <property type="project" value="TreeGrafter"/>
</dbReference>
<dbReference type="GO" id="GO:0005737">
    <property type="term" value="C:cytoplasm"/>
    <property type="evidence" value="ECO:0007669"/>
    <property type="project" value="UniProtKB-SubCell"/>
</dbReference>
<dbReference type="SMART" id="SM01194">
    <property type="entry name" value="eRF1_1"/>
    <property type="match status" value="1"/>
</dbReference>
<accession>S8G023</accession>
<dbReference type="SUPFAM" id="SSF53137">
    <property type="entry name" value="Translational machinery components"/>
    <property type="match status" value="1"/>
</dbReference>
<dbReference type="Pfam" id="PF03465">
    <property type="entry name" value="eRF1_3"/>
    <property type="match status" value="1"/>
</dbReference>
<dbReference type="GO" id="GO:0070481">
    <property type="term" value="P:nuclear-transcribed mRNA catabolic process, non-stop decay"/>
    <property type="evidence" value="ECO:0007669"/>
    <property type="project" value="InterPro"/>
</dbReference>
<evidence type="ECO:0000256" key="5">
    <source>
        <dbReference type="ARBA" id="ARBA00022723"/>
    </source>
</evidence>